<sequence length="221" mass="22782">MAAFCPDGTTPTGGGATVESDLRSPVFVRRSELHPTANGWRVMVYNASPDVQTVHPHVVCSTDSSLTVQNGDEVALDPGEPVSGVASCDNTKFAVGGGFDAGASTFAEDSSSGDIRSWSTAAKYTDYDPAAPPSYLRTFVICSDAQPSWQPSLIVRLAPGTAGTTHAECPGGQVPLSGGGTAGDNAFLTSSIPTATGWTVWARNTGQDERTLLATVLCTAP</sequence>
<organism evidence="1 2">
    <name type="scientific">Kitasatospora cheerisanensis KCTC 2395</name>
    <dbReference type="NCBI Taxonomy" id="1348663"/>
    <lineage>
        <taxon>Bacteria</taxon>
        <taxon>Bacillati</taxon>
        <taxon>Actinomycetota</taxon>
        <taxon>Actinomycetes</taxon>
        <taxon>Kitasatosporales</taxon>
        <taxon>Streptomycetaceae</taxon>
        <taxon>Kitasatospora</taxon>
    </lineage>
</organism>
<name>A0A066YS82_9ACTN</name>
<accession>A0A066YS82</accession>
<keyword evidence="2" id="KW-1185">Reference proteome</keyword>
<dbReference type="HOGENOM" id="CLU_1249253_0_0_11"/>
<dbReference type="Proteomes" id="UP000027178">
    <property type="component" value="Unassembled WGS sequence"/>
</dbReference>
<dbReference type="AlphaFoldDB" id="A0A066YS82"/>
<comment type="caution">
    <text evidence="1">The sequence shown here is derived from an EMBL/GenBank/DDBJ whole genome shotgun (WGS) entry which is preliminary data.</text>
</comment>
<dbReference type="PATRIC" id="fig|1348663.4.peg.7060"/>
<evidence type="ECO:0000313" key="2">
    <source>
        <dbReference type="Proteomes" id="UP000027178"/>
    </source>
</evidence>
<protein>
    <submittedName>
        <fullName evidence="1">Uncharacterized protein</fullName>
    </submittedName>
</protein>
<dbReference type="EMBL" id="JNBY01000158">
    <property type="protein sequence ID" value="KDN80951.1"/>
    <property type="molecule type" value="Genomic_DNA"/>
</dbReference>
<proteinExistence type="predicted"/>
<reference evidence="1 2" key="1">
    <citation type="submission" date="2014-05" db="EMBL/GenBank/DDBJ databases">
        <title>Draft Genome Sequence of Kitasatospora cheerisanensis KCTC 2395.</title>
        <authorList>
            <person name="Nam D.H."/>
        </authorList>
    </citation>
    <scope>NUCLEOTIDE SEQUENCE [LARGE SCALE GENOMIC DNA]</scope>
    <source>
        <strain evidence="1 2">KCTC 2395</strain>
    </source>
</reference>
<gene>
    <name evidence="1" type="ORF">KCH_73040</name>
</gene>
<evidence type="ECO:0000313" key="1">
    <source>
        <dbReference type="EMBL" id="KDN80951.1"/>
    </source>
</evidence>